<dbReference type="PROSITE" id="PS51257">
    <property type="entry name" value="PROKAR_LIPOPROTEIN"/>
    <property type="match status" value="1"/>
</dbReference>
<comment type="similarity">
    <text evidence="1 9">Belongs to the glycosyl hydrolase 28 family.</text>
</comment>
<evidence type="ECO:0000256" key="1">
    <source>
        <dbReference type="ARBA" id="ARBA00008834"/>
    </source>
</evidence>
<dbReference type="Proteomes" id="UP000283766">
    <property type="component" value="Unassembled WGS sequence"/>
</dbReference>
<evidence type="ECO:0000256" key="7">
    <source>
        <dbReference type="ARBA" id="ARBA00023326"/>
    </source>
</evidence>
<dbReference type="InterPro" id="IPR000743">
    <property type="entry name" value="Glyco_hydro_28"/>
</dbReference>
<gene>
    <name evidence="10" type="ORF">DW216_09175</name>
</gene>
<keyword evidence="6 9" id="KW-0326">Glycosidase</keyword>
<evidence type="ECO:0000256" key="3">
    <source>
        <dbReference type="ARBA" id="ARBA00022801"/>
    </source>
</evidence>
<evidence type="ECO:0000313" key="10">
    <source>
        <dbReference type="EMBL" id="RHH32147.1"/>
    </source>
</evidence>
<dbReference type="GO" id="GO:0000272">
    <property type="term" value="P:polysaccharide catabolic process"/>
    <property type="evidence" value="ECO:0007669"/>
    <property type="project" value="UniProtKB-KW"/>
</dbReference>
<organism evidence="10 11">
    <name type="scientific">Bacteroides uniformis</name>
    <dbReference type="NCBI Taxonomy" id="820"/>
    <lineage>
        <taxon>Bacteria</taxon>
        <taxon>Pseudomonadati</taxon>
        <taxon>Bacteroidota</taxon>
        <taxon>Bacteroidia</taxon>
        <taxon>Bacteroidales</taxon>
        <taxon>Bacteroidaceae</taxon>
        <taxon>Bacteroides</taxon>
    </lineage>
</organism>
<comment type="function">
    <text evidence="8">Pectinolytic enzyme involved in the degradation of xylogalacturonan (xga), a galacturonan backbone heavily substituted with xylose, and which is one important component of the hairy regions of pectin. Activity requires a galacturonic acid backbone substituted with xylose.</text>
</comment>
<keyword evidence="5" id="KW-0119">Carbohydrate metabolism</keyword>
<keyword evidence="3 9" id="KW-0378">Hydrolase</keyword>
<dbReference type="PANTHER" id="PTHR31736">
    <property type="match status" value="1"/>
</dbReference>
<dbReference type="AlphaFoldDB" id="A0A414WE16"/>
<dbReference type="Pfam" id="PF00295">
    <property type="entry name" value="Glyco_hydro_28"/>
    <property type="match status" value="1"/>
</dbReference>
<proteinExistence type="inferred from homology"/>
<keyword evidence="2" id="KW-0677">Repeat</keyword>
<protein>
    <submittedName>
        <fullName evidence="10">Uncharacterized protein</fullName>
    </submittedName>
</protein>
<evidence type="ECO:0000256" key="5">
    <source>
        <dbReference type="ARBA" id="ARBA00023277"/>
    </source>
</evidence>
<evidence type="ECO:0000256" key="4">
    <source>
        <dbReference type="ARBA" id="ARBA00023180"/>
    </source>
</evidence>
<dbReference type="RefSeq" id="WP_118274395.1">
    <property type="nucleotide sequence ID" value="NZ_CAXSNS010000003.1"/>
</dbReference>
<evidence type="ECO:0000256" key="6">
    <source>
        <dbReference type="ARBA" id="ARBA00023295"/>
    </source>
</evidence>
<dbReference type="InterPro" id="IPR012334">
    <property type="entry name" value="Pectin_lyas_fold"/>
</dbReference>
<sequence>MEKHNLWYRHIAIKMLACGLLYGVFTSCSGNGEVTSVVSANMLKSARYTVTANGKPVEVYKAALNINVANITLSGVTEVVVKAKDAGYWNEGAKIRPLSQDIIPEISGDTLIFSLDKPAMLSVERKKQIWDHVSELGMKRDNPDWWKRGFRYNETLQLSSYATGMAEALFIFADTLQAEPKRQDATIRLLPGIHTGNIDLRSGQHLHLDEGAFLFGSVNIWDAENVKVTGKGVIIHDGNQPPYTDRGFQTERNWRPISINNSQNVSVSGVTCIARSRTWTIQATASRNLEFDGLKIIASNLANLNGDGIDLCGAQDVIISNCFFRTCDDAIALYRTMPFDDNIHETWGEKDYSQYVDTWVKNVFISGCVFWNTSANVMRVGWTGMSLNTENITMKDCDVIHLSDCSYFYAPHSLLNIMSEDGSGEAEHSDYLFENIRMEEYSALVGINHQQARLKNICFKDIYMVESSKWPSLIIVHNVDEDKGIIFENVTVKGKLVEQAEDLPLCIEGDGNIEFR</sequence>
<comment type="caution">
    <text evidence="10">The sequence shown here is derived from an EMBL/GenBank/DDBJ whole genome shotgun (WGS) entry which is preliminary data.</text>
</comment>
<keyword evidence="7" id="KW-0624">Polysaccharide degradation</keyword>
<accession>A0A414WE16</accession>
<keyword evidence="4" id="KW-0325">Glycoprotein</keyword>
<evidence type="ECO:0000256" key="9">
    <source>
        <dbReference type="RuleBase" id="RU361169"/>
    </source>
</evidence>
<dbReference type="Gene3D" id="2.160.20.10">
    <property type="entry name" value="Single-stranded right-handed beta-helix, Pectin lyase-like"/>
    <property type="match status" value="1"/>
</dbReference>
<dbReference type="SUPFAM" id="SSF51126">
    <property type="entry name" value="Pectin lyase-like"/>
    <property type="match status" value="1"/>
</dbReference>
<evidence type="ECO:0000256" key="2">
    <source>
        <dbReference type="ARBA" id="ARBA00022737"/>
    </source>
</evidence>
<reference evidence="10 11" key="1">
    <citation type="submission" date="2018-08" db="EMBL/GenBank/DDBJ databases">
        <title>A genome reference for cultivated species of the human gut microbiota.</title>
        <authorList>
            <person name="Zou Y."/>
            <person name="Xue W."/>
            <person name="Luo G."/>
        </authorList>
    </citation>
    <scope>NUCLEOTIDE SEQUENCE [LARGE SCALE GENOMIC DNA]</scope>
    <source>
        <strain evidence="10 11">AM18-14LB</strain>
    </source>
</reference>
<dbReference type="GO" id="GO:0004650">
    <property type="term" value="F:polygalacturonase activity"/>
    <property type="evidence" value="ECO:0007669"/>
    <property type="project" value="InterPro"/>
</dbReference>
<name>A0A414WE16_BACUN</name>
<evidence type="ECO:0000256" key="8">
    <source>
        <dbReference type="ARBA" id="ARBA00037278"/>
    </source>
</evidence>
<dbReference type="InterPro" id="IPR011050">
    <property type="entry name" value="Pectin_lyase_fold/virulence"/>
</dbReference>
<dbReference type="EMBL" id="QRJL01000004">
    <property type="protein sequence ID" value="RHH32147.1"/>
    <property type="molecule type" value="Genomic_DNA"/>
</dbReference>
<dbReference type="PANTHER" id="PTHR31736:SF9">
    <property type="entry name" value="ENDO-XYLOGALACTURONAN HYDROLASE A-RELATED"/>
    <property type="match status" value="1"/>
</dbReference>
<evidence type="ECO:0000313" key="11">
    <source>
        <dbReference type="Proteomes" id="UP000283766"/>
    </source>
</evidence>